<keyword evidence="3 9" id="KW-0547">Nucleotide-binding</keyword>
<dbReference type="PANTHER" id="PTHR24054:SF27">
    <property type="entry name" value="CASEIN KINASE II SUBUNIT ALPHA"/>
    <property type="match status" value="1"/>
</dbReference>
<comment type="catalytic activity">
    <reaction evidence="6 11">
        <text>L-threonyl-[protein] + ATP = O-phospho-L-threonyl-[protein] + ADP + H(+)</text>
        <dbReference type="Rhea" id="RHEA:46608"/>
        <dbReference type="Rhea" id="RHEA-COMP:11060"/>
        <dbReference type="Rhea" id="RHEA-COMP:11605"/>
        <dbReference type="ChEBI" id="CHEBI:15378"/>
        <dbReference type="ChEBI" id="CHEBI:30013"/>
        <dbReference type="ChEBI" id="CHEBI:30616"/>
        <dbReference type="ChEBI" id="CHEBI:61977"/>
        <dbReference type="ChEBI" id="CHEBI:456216"/>
        <dbReference type="EC" id="2.7.11.1"/>
    </reaction>
</comment>
<dbReference type="GO" id="GO:0042790">
    <property type="term" value="P:nucleolar large rRNA transcription by RNA polymerase I"/>
    <property type="evidence" value="ECO:0007669"/>
    <property type="project" value="UniProtKB-ARBA"/>
</dbReference>
<name>A0A1E5R405_9ASCO</name>
<dbReference type="PROSITE" id="PS00107">
    <property type="entry name" value="PROTEIN_KINASE_ATP"/>
    <property type="match status" value="1"/>
</dbReference>
<dbReference type="InterPro" id="IPR011009">
    <property type="entry name" value="Kinase-like_dom_sf"/>
</dbReference>
<dbReference type="Gene3D" id="1.10.510.10">
    <property type="entry name" value="Transferase(Phosphotransferase) domain 1"/>
    <property type="match status" value="1"/>
</dbReference>
<dbReference type="GO" id="GO:0005654">
    <property type="term" value="C:nucleoplasm"/>
    <property type="evidence" value="ECO:0007669"/>
    <property type="project" value="UniProtKB-ARBA"/>
</dbReference>
<reference evidence="14" key="1">
    <citation type="journal article" date="2016" name="Genome Announc.">
        <title>Genome sequences of three species of Hanseniaspora isolated from spontaneous wine fermentations.</title>
        <authorList>
            <person name="Sternes P.R."/>
            <person name="Lee D."/>
            <person name="Kutyna D.R."/>
            <person name="Borneman A.R."/>
        </authorList>
    </citation>
    <scope>NUCLEOTIDE SEQUENCE [LARGE SCALE GENOMIC DNA]</scope>
    <source>
        <strain evidence="14">AWRI3578</strain>
    </source>
</reference>
<dbReference type="FunFam" id="3.30.200.20:FF:000088">
    <property type="entry name" value="Casein kinase II subunit alpha"/>
    <property type="match status" value="1"/>
</dbReference>
<evidence type="ECO:0000256" key="4">
    <source>
        <dbReference type="ARBA" id="ARBA00022777"/>
    </source>
</evidence>
<sequence>MQQNTTVDFPQLRPTILNVPANRVYSVAKVYADYCGSQPRSYWDYEQCVEFSFGEISQYEIINKIGRGKYSEVFRGCFTKDHKKLCVIKILKPVKMKKIYREFHILTHLTGGTNIVTLYDIVQDPQSKIPALIFENIAHVDHKKVFQTFRIPDMQNYFKQLLKALDFAHSKGIMHRDVKPQNVMYDPVRKTLRLIDWGLAEFYHPGVEYNVRVASRHYKGPELLVNLRQYDYSLDMWSVGCVLGSIMFAVEPLFKGDSNTDQLIKIAQIMGTEDLMHYLRKYGLLLPDEYKGLLKNFPRKPWSKFISEKNLYKCPQQAVDFLDNLLVYDHQKRLTAAEALQHPFFSL</sequence>
<comment type="similarity">
    <text evidence="11">Belongs to the protein kinase superfamily. Ser/Thr protein kinase family. CK2 subfamily.</text>
</comment>
<organism evidence="13 14">
    <name type="scientific">Hanseniaspora opuntiae</name>
    <dbReference type="NCBI Taxonomy" id="211096"/>
    <lineage>
        <taxon>Eukaryota</taxon>
        <taxon>Fungi</taxon>
        <taxon>Dikarya</taxon>
        <taxon>Ascomycota</taxon>
        <taxon>Saccharomycotina</taxon>
        <taxon>Saccharomycetes</taxon>
        <taxon>Saccharomycodales</taxon>
        <taxon>Saccharomycodaceae</taxon>
        <taxon>Hanseniaspora</taxon>
    </lineage>
</organism>
<accession>A0A1E5R405</accession>
<dbReference type="Gene3D" id="3.30.200.20">
    <property type="entry name" value="Phosphorylase Kinase, domain 1"/>
    <property type="match status" value="1"/>
</dbReference>
<comment type="function">
    <text evidence="8">Catalytic subunit of a constitutively active serine/threonine-protein kinase complex that phosphorylates a large number of substrates containing acidic residues C-terminal to the phosphorylated serine or threonine. Phosphorylates YTA7 during S-phase to promote transcription of histones.</text>
</comment>
<comment type="subunit">
    <text evidence="11">Heterotetramer.</text>
</comment>
<evidence type="ECO:0000256" key="3">
    <source>
        <dbReference type="ARBA" id="ARBA00022741"/>
    </source>
</evidence>
<dbReference type="InterPro" id="IPR045216">
    <property type="entry name" value="CK2_alpha"/>
</dbReference>
<dbReference type="CDD" id="cd14132">
    <property type="entry name" value="STKc_CK2_alpha"/>
    <property type="match status" value="1"/>
</dbReference>
<keyword evidence="5 9" id="KW-0067">ATP-binding</keyword>
<dbReference type="GO" id="GO:0007535">
    <property type="term" value="P:donor selection"/>
    <property type="evidence" value="ECO:0007669"/>
    <property type="project" value="UniProtKB-ARBA"/>
</dbReference>
<dbReference type="InterPro" id="IPR000719">
    <property type="entry name" value="Prot_kinase_dom"/>
</dbReference>
<dbReference type="PROSITE" id="PS50011">
    <property type="entry name" value="PROTEIN_KINASE_DOM"/>
    <property type="match status" value="1"/>
</dbReference>
<dbReference type="SUPFAM" id="SSF56112">
    <property type="entry name" value="Protein kinase-like (PK-like)"/>
    <property type="match status" value="1"/>
</dbReference>
<dbReference type="Proteomes" id="UP000095605">
    <property type="component" value="Unassembled WGS sequence"/>
</dbReference>
<evidence type="ECO:0000256" key="5">
    <source>
        <dbReference type="ARBA" id="ARBA00022840"/>
    </source>
</evidence>
<evidence type="ECO:0000256" key="10">
    <source>
        <dbReference type="RuleBase" id="RU000304"/>
    </source>
</evidence>
<comment type="caution">
    <text evidence="13">The sequence shown here is derived from an EMBL/GenBank/DDBJ whole genome shotgun (WGS) entry which is preliminary data.</text>
</comment>
<comment type="subcellular location">
    <subcellularLocation>
        <location evidence="11">Nucleus</location>
    </subcellularLocation>
</comment>
<evidence type="ECO:0000256" key="1">
    <source>
        <dbReference type="ARBA" id="ARBA00022527"/>
    </source>
</evidence>
<dbReference type="InterPro" id="IPR008271">
    <property type="entry name" value="Ser/Thr_kinase_AS"/>
</dbReference>
<dbReference type="GO" id="GO:0006974">
    <property type="term" value="P:DNA damage response"/>
    <property type="evidence" value="ECO:0007669"/>
    <property type="project" value="UniProtKB-ARBA"/>
</dbReference>
<gene>
    <name evidence="13" type="ORF">AWRI3578_g4022</name>
</gene>
<evidence type="ECO:0000256" key="9">
    <source>
        <dbReference type="PROSITE-ProRule" id="PRU10141"/>
    </source>
</evidence>
<keyword evidence="14" id="KW-1185">Reference proteome</keyword>
<dbReference type="GO" id="GO:0005524">
    <property type="term" value="F:ATP binding"/>
    <property type="evidence" value="ECO:0007669"/>
    <property type="project" value="UniProtKB-UniRule"/>
</dbReference>
<keyword evidence="1 10" id="KW-0723">Serine/threonine-protein kinase</keyword>
<dbReference type="GO" id="GO:0034456">
    <property type="term" value="C:UTP-C complex"/>
    <property type="evidence" value="ECO:0007669"/>
    <property type="project" value="UniProtKB-ARBA"/>
</dbReference>
<feature type="binding site" evidence="9">
    <location>
        <position position="89"/>
    </location>
    <ligand>
        <name>ATP</name>
        <dbReference type="ChEBI" id="CHEBI:30616"/>
    </ligand>
</feature>
<evidence type="ECO:0000256" key="11">
    <source>
        <dbReference type="RuleBase" id="RU369118"/>
    </source>
</evidence>
<evidence type="ECO:0000259" key="12">
    <source>
        <dbReference type="PROSITE" id="PS50011"/>
    </source>
</evidence>
<dbReference type="GO" id="GO:0005956">
    <property type="term" value="C:protein kinase CK2 complex"/>
    <property type="evidence" value="ECO:0007669"/>
    <property type="project" value="TreeGrafter"/>
</dbReference>
<dbReference type="InterPro" id="IPR017441">
    <property type="entry name" value="Protein_kinase_ATP_BS"/>
</dbReference>
<dbReference type="SMART" id="SM00220">
    <property type="entry name" value="S_TKc"/>
    <property type="match status" value="1"/>
</dbReference>
<dbReference type="GO" id="GO:0004674">
    <property type="term" value="F:protein serine/threonine kinase activity"/>
    <property type="evidence" value="ECO:0007669"/>
    <property type="project" value="UniProtKB-UniRule"/>
</dbReference>
<proteinExistence type="inferred from homology"/>
<dbReference type="AlphaFoldDB" id="A0A1E5R405"/>
<evidence type="ECO:0000256" key="6">
    <source>
        <dbReference type="ARBA" id="ARBA00047899"/>
    </source>
</evidence>
<protein>
    <recommendedName>
        <fullName evidence="11">Casein kinase II subunit alpha</fullName>
        <shortName evidence="11">CK II alpha</shortName>
        <ecNumber evidence="11">2.7.11.1</ecNumber>
    </recommendedName>
</protein>
<keyword evidence="2 11" id="KW-0808">Transferase</keyword>
<dbReference type="GO" id="GO:0006356">
    <property type="term" value="P:regulation of transcription by RNA polymerase I"/>
    <property type="evidence" value="ECO:0007669"/>
    <property type="project" value="UniProtKB-ARBA"/>
</dbReference>
<dbReference type="GO" id="GO:0006359">
    <property type="term" value="P:regulation of transcription by RNA polymerase III"/>
    <property type="evidence" value="ECO:0007669"/>
    <property type="project" value="TreeGrafter"/>
</dbReference>
<dbReference type="GO" id="GO:0032545">
    <property type="term" value="C:CURI complex"/>
    <property type="evidence" value="ECO:0007669"/>
    <property type="project" value="UniProtKB-ARBA"/>
</dbReference>
<dbReference type="GO" id="GO:0060962">
    <property type="term" value="P:regulation of ribosomal protein gene transcription by RNA polymerase II"/>
    <property type="evidence" value="ECO:0007669"/>
    <property type="project" value="UniProtKB-ARBA"/>
</dbReference>
<evidence type="ECO:0000256" key="8">
    <source>
        <dbReference type="ARBA" id="ARBA00053883"/>
    </source>
</evidence>
<keyword evidence="4 11" id="KW-0418">Kinase</keyword>
<dbReference type="FunFam" id="1.10.510.10:FF:000459">
    <property type="entry name" value="Casein kinase II subunit alpha"/>
    <property type="match status" value="1"/>
</dbReference>
<dbReference type="GO" id="GO:0032040">
    <property type="term" value="C:small-subunit processome"/>
    <property type="evidence" value="ECO:0007669"/>
    <property type="project" value="UniProtKB-ARBA"/>
</dbReference>
<comment type="catalytic activity">
    <reaction evidence="7 11">
        <text>L-seryl-[protein] + ATP = O-phospho-L-seryl-[protein] + ADP + H(+)</text>
        <dbReference type="Rhea" id="RHEA:17989"/>
        <dbReference type="Rhea" id="RHEA-COMP:9863"/>
        <dbReference type="Rhea" id="RHEA-COMP:11604"/>
        <dbReference type="ChEBI" id="CHEBI:15378"/>
        <dbReference type="ChEBI" id="CHEBI:29999"/>
        <dbReference type="ChEBI" id="CHEBI:30616"/>
        <dbReference type="ChEBI" id="CHEBI:83421"/>
        <dbReference type="ChEBI" id="CHEBI:456216"/>
        <dbReference type="EC" id="2.7.11.1"/>
    </reaction>
</comment>
<dbReference type="GO" id="GO:0051726">
    <property type="term" value="P:regulation of cell cycle"/>
    <property type="evidence" value="ECO:0007669"/>
    <property type="project" value="TreeGrafter"/>
</dbReference>
<dbReference type="EMBL" id="LPNL01000009">
    <property type="protein sequence ID" value="OEJ81656.1"/>
    <property type="molecule type" value="Genomic_DNA"/>
</dbReference>
<dbReference type="PROSITE" id="PS00108">
    <property type="entry name" value="PROTEIN_KINASE_ST"/>
    <property type="match status" value="1"/>
</dbReference>
<dbReference type="PANTHER" id="PTHR24054">
    <property type="entry name" value="CASEIN KINASE II SUBUNIT ALPHA"/>
    <property type="match status" value="1"/>
</dbReference>
<evidence type="ECO:0000313" key="14">
    <source>
        <dbReference type="Proteomes" id="UP000095605"/>
    </source>
</evidence>
<dbReference type="GO" id="GO:0005829">
    <property type="term" value="C:cytosol"/>
    <property type="evidence" value="ECO:0007669"/>
    <property type="project" value="TreeGrafter"/>
</dbReference>
<keyword evidence="11" id="KW-0539">Nucleus</keyword>
<dbReference type="EC" id="2.7.11.1" evidence="11"/>
<dbReference type="OrthoDB" id="10254671at2759"/>
<evidence type="ECO:0000256" key="7">
    <source>
        <dbReference type="ARBA" id="ARBA00048679"/>
    </source>
</evidence>
<dbReference type="GO" id="GO:0106310">
    <property type="term" value="F:protein serine kinase activity"/>
    <property type="evidence" value="ECO:0007669"/>
    <property type="project" value="UniProtKB-UniRule"/>
</dbReference>
<dbReference type="Pfam" id="PF00069">
    <property type="entry name" value="Pkinase"/>
    <property type="match status" value="1"/>
</dbReference>
<evidence type="ECO:0000256" key="2">
    <source>
        <dbReference type="ARBA" id="ARBA00022679"/>
    </source>
</evidence>
<evidence type="ECO:0000313" key="13">
    <source>
        <dbReference type="EMBL" id="OEJ81656.1"/>
    </source>
</evidence>
<feature type="domain" description="Protein kinase" evidence="12">
    <location>
        <begin position="59"/>
        <end position="345"/>
    </location>
</feature>